<reference evidence="3" key="1">
    <citation type="submission" date="2016-10" db="EMBL/GenBank/DDBJ databases">
        <title>Sequence of Gallionella enrichment culture.</title>
        <authorList>
            <person name="Poehlein A."/>
            <person name="Muehling M."/>
            <person name="Daniel R."/>
        </authorList>
    </citation>
    <scope>NUCLEOTIDE SEQUENCE</scope>
</reference>
<dbReference type="InterPro" id="IPR027417">
    <property type="entry name" value="P-loop_NTPase"/>
</dbReference>
<accession>A0A1J5SPK0</accession>
<dbReference type="AlphaFoldDB" id="A0A1J5SPK0"/>
<evidence type="ECO:0000256" key="1">
    <source>
        <dbReference type="SAM" id="MobiDB-lite"/>
    </source>
</evidence>
<feature type="region of interest" description="Disordered" evidence="1">
    <location>
        <begin position="670"/>
        <end position="729"/>
    </location>
</feature>
<dbReference type="Pfam" id="PF10412">
    <property type="entry name" value="TrwB_AAD_bind"/>
    <property type="match status" value="1"/>
</dbReference>
<gene>
    <name evidence="3" type="ORF">GALL_144390</name>
</gene>
<evidence type="ECO:0000259" key="2">
    <source>
        <dbReference type="Pfam" id="PF10412"/>
    </source>
</evidence>
<comment type="caution">
    <text evidence="3">The sequence shown here is derived from an EMBL/GenBank/DDBJ whole genome shotgun (WGS) entry which is preliminary data.</text>
</comment>
<proteinExistence type="predicted"/>
<dbReference type="EMBL" id="MLJW01000065">
    <property type="protein sequence ID" value="OIR03580.1"/>
    <property type="molecule type" value="Genomic_DNA"/>
</dbReference>
<dbReference type="InterPro" id="IPR051162">
    <property type="entry name" value="T4SS_component"/>
</dbReference>
<sequence length="916" mass="103915">MSNWRNWLSGGTEGREREDTLVLYRELQLLRERAFLADDEARWTFLVDLIIEICRKLDMSPSDRLGSALYDALLQLLYDDGFLINLPDEAALANCTLEEGVSLREMFRRSIRVHKDGERLLAEWRTKLSYLFPGILRSFPTSAFIDPDDDGEDEDKIEYVVFPDAAAYDLCDDLGDIIERTLVTLSDQYAFEFGLFTKVRTRLEDNLLRASGIPLSKRHEEQLKLRFPSEQSKMRPEELVEVYLQGTAFQDFFRAPLPFAIPFPARFEHTHIVGGTGHGKTQLLQFLIHHDLVRAKEDGRAVVVIDSQGDLIRTISHLTHFDPEAHDSLADRLVLVDPTDIEHPVSLNMFDFDRGRLWKLSPMDREMTLNAAVETFEYFFGALLGAELTARQGVIFRYIARLMLEIPDATIHTLRELMENGEKFRPYMERLSGSPRHFFETQFFERQFGETKKQILARLWGVLSNATIEHMFSHTENKVDLFSLLNEGKIVLISTAKDFLGHEGASILGRFFVSLIAQAALQRATLVPHERNPAFVYIDESQDYFDTSIDRLCNQARKYRIALNLAHQNLDQLDPSLRATVMASTSIKFAGGVSSKDANTLDSEFRVDASFLLAQKKRSEHTEFVCFVRNFTNQALSVRIPLGYVEALPTMSDESYEKLLWRSRAEYSAPPIEPTFDRPQAVQKSKVQRPVSPLAMELQDGGIEASPGPVPSPVQAPPANAAPSETERPAPVVERVLKLAPRPKVPLEQGGGGRQHKYLQHFIKQLADERGFRTSIEEVILDGAGRVDVSLVRGEHRIACEISVTTGRDHELGNIEKCLAAGYSEIVLVGSNERHIKSLTKFIDANLEENERRKVRYAVPESLIEYLDSLGEPPLPTEQMVRGYKVRTVQQATDLDDAKARRQAIAEVLARSIRKT</sequence>
<dbReference type="SUPFAM" id="SSF52540">
    <property type="entry name" value="P-loop containing nucleoside triphosphate hydrolases"/>
    <property type="match status" value="1"/>
</dbReference>
<evidence type="ECO:0000313" key="3">
    <source>
        <dbReference type="EMBL" id="OIR03580.1"/>
    </source>
</evidence>
<dbReference type="PANTHER" id="PTHR30121:SF6">
    <property type="entry name" value="SLR6007 PROTEIN"/>
    <property type="match status" value="1"/>
</dbReference>
<name>A0A1J5SPK0_9ZZZZ</name>
<protein>
    <submittedName>
        <fullName evidence="3">AAA-like domain protein</fullName>
    </submittedName>
</protein>
<organism evidence="3">
    <name type="scientific">mine drainage metagenome</name>
    <dbReference type="NCBI Taxonomy" id="410659"/>
    <lineage>
        <taxon>unclassified sequences</taxon>
        <taxon>metagenomes</taxon>
        <taxon>ecological metagenomes</taxon>
    </lineage>
</organism>
<dbReference type="Gene3D" id="3.40.50.300">
    <property type="entry name" value="P-loop containing nucleotide triphosphate hydrolases"/>
    <property type="match status" value="2"/>
</dbReference>
<feature type="domain" description="Type IV secretion system coupling protein TraD DNA-binding" evidence="2">
    <location>
        <begin position="261"/>
        <end position="314"/>
    </location>
</feature>
<dbReference type="InterPro" id="IPR019476">
    <property type="entry name" value="T4SS_TraD_DNA-bd"/>
</dbReference>
<dbReference type="PANTHER" id="PTHR30121">
    <property type="entry name" value="UNCHARACTERIZED PROTEIN YJGR-RELATED"/>
    <property type="match status" value="1"/>
</dbReference>